<dbReference type="EMBL" id="JASCZI010151313">
    <property type="protein sequence ID" value="MED6171936.1"/>
    <property type="molecule type" value="Genomic_DNA"/>
</dbReference>
<evidence type="ECO:0000313" key="1">
    <source>
        <dbReference type="EMBL" id="MED6171936.1"/>
    </source>
</evidence>
<accession>A0ABU6VF72</accession>
<reference evidence="1 2" key="1">
    <citation type="journal article" date="2023" name="Plants (Basel)">
        <title>Bridging the Gap: Combining Genomics and Transcriptomics Approaches to Understand Stylosanthes scabra, an Orphan Legume from the Brazilian Caatinga.</title>
        <authorList>
            <person name="Ferreira-Neto J.R.C."/>
            <person name="da Silva M.D."/>
            <person name="Binneck E."/>
            <person name="de Melo N.F."/>
            <person name="da Silva R.H."/>
            <person name="de Melo A.L.T.M."/>
            <person name="Pandolfi V."/>
            <person name="Bustamante F.O."/>
            <person name="Brasileiro-Vidal A.C."/>
            <person name="Benko-Iseppon A.M."/>
        </authorList>
    </citation>
    <scope>NUCLEOTIDE SEQUENCE [LARGE SCALE GENOMIC DNA]</scope>
    <source>
        <tissue evidence="1">Leaves</tissue>
    </source>
</reference>
<protein>
    <submittedName>
        <fullName evidence="1">Uncharacterized protein</fullName>
    </submittedName>
</protein>
<organism evidence="1 2">
    <name type="scientific">Stylosanthes scabra</name>
    <dbReference type="NCBI Taxonomy" id="79078"/>
    <lineage>
        <taxon>Eukaryota</taxon>
        <taxon>Viridiplantae</taxon>
        <taxon>Streptophyta</taxon>
        <taxon>Embryophyta</taxon>
        <taxon>Tracheophyta</taxon>
        <taxon>Spermatophyta</taxon>
        <taxon>Magnoliopsida</taxon>
        <taxon>eudicotyledons</taxon>
        <taxon>Gunneridae</taxon>
        <taxon>Pentapetalae</taxon>
        <taxon>rosids</taxon>
        <taxon>fabids</taxon>
        <taxon>Fabales</taxon>
        <taxon>Fabaceae</taxon>
        <taxon>Papilionoideae</taxon>
        <taxon>50 kb inversion clade</taxon>
        <taxon>dalbergioids sensu lato</taxon>
        <taxon>Dalbergieae</taxon>
        <taxon>Pterocarpus clade</taxon>
        <taxon>Stylosanthes</taxon>
    </lineage>
</organism>
<dbReference type="Proteomes" id="UP001341840">
    <property type="component" value="Unassembled WGS sequence"/>
</dbReference>
<gene>
    <name evidence="1" type="ORF">PIB30_045555</name>
</gene>
<sequence length="130" mass="14566">MLENLGDVNVFTCQEKKQGGDPKSEFISEQPEKLCMMPSDGHNFHTGAPIDASFVATRSFLYPIRFYPTIEGQGSPPMQLNEGRNKKGDSKLEDALGTIGMRVGAWMLKWSGRTAYACFELGIQVRFRTR</sequence>
<name>A0ABU6VF72_9FABA</name>
<evidence type="ECO:0000313" key="2">
    <source>
        <dbReference type="Proteomes" id="UP001341840"/>
    </source>
</evidence>
<keyword evidence="2" id="KW-1185">Reference proteome</keyword>
<comment type="caution">
    <text evidence="1">The sequence shown here is derived from an EMBL/GenBank/DDBJ whole genome shotgun (WGS) entry which is preliminary data.</text>
</comment>
<proteinExistence type="predicted"/>